<feature type="domain" description="Erythromycin biosynthesis protein CIII-like C-terminal" evidence="1">
    <location>
        <begin position="283"/>
        <end position="420"/>
    </location>
</feature>
<organism evidence="2 3">
    <name type="scientific">Mycolicibacterium hodleri</name>
    <dbReference type="NCBI Taxonomy" id="49897"/>
    <lineage>
        <taxon>Bacteria</taxon>
        <taxon>Bacillati</taxon>
        <taxon>Actinomycetota</taxon>
        <taxon>Actinomycetes</taxon>
        <taxon>Mycobacteriales</taxon>
        <taxon>Mycobacteriaceae</taxon>
        <taxon>Mycolicibacterium</taxon>
    </lineage>
</organism>
<protein>
    <submittedName>
        <fullName evidence="2">Glycosyltransferase</fullName>
    </submittedName>
</protein>
<dbReference type="GO" id="GO:0008194">
    <property type="term" value="F:UDP-glycosyltransferase activity"/>
    <property type="evidence" value="ECO:0007669"/>
    <property type="project" value="InterPro"/>
</dbReference>
<dbReference type="EMBL" id="RCZG01000001">
    <property type="protein sequence ID" value="TPG37272.1"/>
    <property type="molecule type" value="Genomic_DNA"/>
</dbReference>
<sequence length="440" mass="47249">MPEILIAACPPIGHVAPLLNVARDLVVRGHDVTFLTSARHADKVRATGATLHPLPYGADFDDTSLDADLPGRTETAGVARINFDVRHVFVRPLPHQAAAVDELMTTTRFDAIIADAFFLGILPMLLGDPASRPPVLTYTTTPLFLSSRDTAPGGTGIHPGVGALGRLRNRALNVAAQKILLRASQHAAEIMLKALAMPKLPVFVLDSAILADRLIVPTVPEFEYHRSDLPDHVRFVGAVSPEPASGFVAPPWWQELSGDRPVVHVTQGTIDNADLGRLIEPTVQALADEDVTVVVTTGGRPVSQLRGPLPKNTFVSEFIPHDVLLPSVDVMVTNGGYGAVQRALMTGVPLVVAGDTEDKPEVAARVEWFSAGVNLRTGAPTAAAIRRAVREVLEDDEYLASARSMQRAYARRDGIAEIAALVDEVIGERRLRARAQPAHL</sequence>
<keyword evidence="2" id="KW-0808">Transferase</keyword>
<dbReference type="GO" id="GO:0016020">
    <property type="term" value="C:membrane"/>
    <property type="evidence" value="ECO:0007669"/>
    <property type="project" value="GOC"/>
</dbReference>
<evidence type="ECO:0000313" key="3">
    <source>
        <dbReference type="Proteomes" id="UP000320095"/>
    </source>
</evidence>
<dbReference type="GO" id="GO:0009247">
    <property type="term" value="P:glycolipid biosynthetic process"/>
    <property type="evidence" value="ECO:0007669"/>
    <property type="project" value="UniProtKB-ARBA"/>
</dbReference>
<proteinExistence type="predicted"/>
<dbReference type="OrthoDB" id="6620093at2"/>
<comment type="caution">
    <text evidence="2">The sequence shown here is derived from an EMBL/GenBank/DDBJ whole genome shotgun (WGS) entry which is preliminary data.</text>
</comment>
<dbReference type="Pfam" id="PF06722">
    <property type="entry name" value="EryCIII-like_C"/>
    <property type="match status" value="1"/>
</dbReference>
<dbReference type="Gene3D" id="3.40.50.2000">
    <property type="entry name" value="Glycogen Phosphorylase B"/>
    <property type="match status" value="2"/>
</dbReference>
<dbReference type="Proteomes" id="UP000320095">
    <property type="component" value="Unassembled WGS sequence"/>
</dbReference>
<dbReference type="FunFam" id="3.40.50.2000:FF:000072">
    <property type="entry name" value="Glycosyl transferase"/>
    <property type="match status" value="1"/>
</dbReference>
<name>A0A502EJX5_9MYCO</name>
<dbReference type="InterPro" id="IPR010610">
    <property type="entry name" value="EryCIII-like_C"/>
</dbReference>
<keyword evidence="3" id="KW-1185">Reference proteome</keyword>
<dbReference type="GO" id="GO:0017000">
    <property type="term" value="P:antibiotic biosynthetic process"/>
    <property type="evidence" value="ECO:0007669"/>
    <property type="project" value="UniProtKB-ARBA"/>
</dbReference>
<evidence type="ECO:0000259" key="1">
    <source>
        <dbReference type="Pfam" id="PF06722"/>
    </source>
</evidence>
<dbReference type="AlphaFoldDB" id="A0A502EJX5"/>
<dbReference type="InterPro" id="IPR050426">
    <property type="entry name" value="Glycosyltransferase_28"/>
</dbReference>
<dbReference type="RefSeq" id="WP_140688501.1">
    <property type="nucleotide sequence ID" value="NZ_RCZG01000001.1"/>
</dbReference>
<evidence type="ECO:0000313" key="2">
    <source>
        <dbReference type="EMBL" id="TPG37272.1"/>
    </source>
</evidence>
<accession>A0A502EJX5</accession>
<dbReference type="CDD" id="cd03784">
    <property type="entry name" value="GT1_Gtf-like"/>
    <property type="match status" value="1"/>
</dbReference>
<dbReference type="SUPFAM" id="SSF53756">
    <property type="entry name" value="UDP-Glycosyltransferase/glycogen phosphorylase"/>
    <property type="match status" value="1"/>
</dbReference>
<dbReference type="PANTHER" id="PTHR48050:SF13">
    <property type="entry name" value="STEROL 3-BETA-GLUCOSYLTRANSFERASE UGT80A2"/>
    <property type="match status" value="1"/>
</dbReference>
<reference evidence="2 3" key="1">
    <citation type="journal article" date="2019" name="Environ. Microbiol.">
        <title>Species interactions and distinct microbial communities in high Arctic permafrost affected cryosols are associated with the CH4 and CO2 gas fluxes.</title>
        <authorList>
            <person name="Altshuler I."/>
            <person name="Hamel J."/>
            <person name="Turney S."/>
            <person name="Magnuson E."/>
            <person name="Levesque R."/>
            <person name="Greer C."/>
            <person name="Whyte L.G."/>
        </authorList>
    </citation>
    <scope>NUCLEOTIDE SEQUENCE [LARGE SCALE GENOMIC DNA]</scope>
    <source>
        <strain evidence="2 3">S5.20</strain>
    </source>
</reference>
<dbReference type="InterPro" id="IPR002213">
    <property type="entry name" value="UDP_glucos_trans"/>
</dbReference>
<dbReference type="PANTHER" id="PTHR48050">
    <property type="entry name" value="STEROL 3-BETA-GLUCOSYLTRANSFERASE"/>
    <property type="match status" value="1"/>
</dbReference>
<dbReference type="GO" id="GO:0016758">
    <property type="term" value="F:hexosyltransferase activity"/>
    <property type="evidence" value="ECO:0007669"/>
    <property type="project" value="UniProtKB-ARBA"/>
</dbReference>
<gene>
    <name evidence="2" type="ORF">EAH80_05540</name>
</gene>